<name>A0A1B6KTY1_9HEMI</name>
<accession>A0A1B6KTY1</accession>
<dbReference type="AlphaFoldDB" id="A0A1B6KTY1"/>
<proteinExistence type="predicted"/>
<evidence type="ECO:0000256" key="1">
    <source>
        <dbReference type="SAM" id="Coils"/>
    </source>
</evidence>
<evidence type="ECO:0000313" key="3">
    <source>
        <dbReference type="EMBL" id="JAT14900.1"/>
    </source>
</evidence>
<feature type="non-terminal residue" evidence="3">
    <location>
        <position position="1"/>
    </location>
</feature>
<evidence type="ECO:0000256" key="2">
    <source>
        <dbReference type="SAM" id="MobiDB-lite"/>
    </source>
</evidence>
<feature type="compositionally biased region" description="Polar residues" evidence="2">
    <location>
        <begin position="175"/>
        <end position="190"/>
    </location>
</feature>
<organism evidence="3">
    <name type="scientific">Graphocephala atropunctata</name>
    <dbReference type="NCBI Taxonomy" id="36148"/>
    <lineage>
        <taxon>Eukaryota</taxon>
        <taxon>Metazoa</taxon>
        <taxon>Ecdysozoa</taxon>
        <taxon>Arthropoda</taxon>
        <taxon>Hexapoda</taxon>
        <taxon>Insecta</taxon>
        <taxon>Pterygota</taxon>
        <taxon>Neoptera</taxon>
        <taxon>Paraneoptera</taxon>
        <taxon>Hemiptera</taxon>
        <taxon>Auchenorrhyncha</taxon>
        <taxon>Membracoidea</taxon>
        <taxon>Cicadellidae</taxon>
        <taxon>Cicadellinae</taxon>
        <taxon>Cicadellini</taxon>
        <taxon>Graphocephala</taxon>
    </lineage>
</organism>
<dbReference type="EMBL" id="GEBQ01025077">
    <property type="protein sequence ID" value="JAT14900.1"/>
    <property type="molecule type" value="Transcribed_RNA"/>
</dbReference>
<feature type="region of interest" description="Disordered" evidence="2">
    <location>
        <begin position="149"/>
        <end position="190"/>
    </location>
</feature>
<keyword evidence="1" id="KW-0175">Coiled coil</keyword>
<sequence>EKAIYNLERKVKQLQEELNKLKLQNCESTYSFQKATSTSTAETQTNNIYLNETNNSIPLLCDFNQLKKRQDQLELSVKCLQDQLDKSDEQAKCPCEICIILKEETKNMIHSLQLLEAENKRLENELKANTSNTIATSSETDTTFAKDKISNTFGNSQNHKTHRTNGPSPNMYGNRHSSLNKSLNKGKNIV</sequence>
<gene>
    <name evidence="3" type="ORF">g.40073</name>
</gene>
<feature type="compositionally biased region" description="Polar residues" evidence="2">
    <location>
        <begin position="150"/>
        <end position="168"/>
    </location>
</feature>
<reference evidence="3" key="1">
    <citation type="submission" date="2015-11" db="EMBL/GenBank/DDBJ databases">
        <title>De novo transcriptome assembly of four potential Pierce s Disease insect vectors from Arizona vineyards.</title>
        <authorList>
            <person name="Tassone E.E."/>
        </authorList>
    </citation>
    <scope>NUCLEOTIDE SEQUENCE</scope>
</reference>
<protein>
    <submittedName>
        <fullName evidence="3">Uncharacterized protein</fullName>
    </submittedName>
</protein>
<feature type="non-terminal residue" evidence="3">
    <location>
        <position position="190"/>
    </location>
</feature>
<feature type="coiled-coil region" evidence="1">
    <location>
        <begin position="63"/>
        <end position="132"/>
    </location>
</feature>